<dbReference type="Proteomes" id="UP000728032">
    <property type="component" value="Unassembled WGS sequence"/>
</dbReference>
<evidence type="ECO:0000256" key="2">
    <source>
        <dbReference type="ARBA" id="ARBA00004613"/>
    </source>
</evidence>
<dbReference type="GO" id="GO:0005576">
    <property type="term" value="C:extracellular region"/>
    <property type="evidence" value="ECO:0007669"/>
    <property type="project" value="UniProtKB-SubCell"/>
</dbReference>
<dbReference type="InterPro" id="IPR040234">
    <property type="entry name" value="QC/QCL"/>
</dbReference>
<keyword evidence="12" id="KW-0812">Transmembrane</keyword>
<gene>
    <name evidence="14" type="ORF">ONB1V03_LOCUS9814</name>
</gene>
<comment type="similarity">
    <text evidence="3">Belongs to the glutaminyl-peptide cyclotransferase family.</text>
</comment>
<dbReference type="InterPro" id="IPR007484">
    <property type="entry name" value="Peptidase_M28"/>
</dbReference>
<keyword evidence="11" id="KW-0012">Acyltransferase</keyword>
<dbReference type="EMBL" id="OC921159">
    <property type="protein sequence ID" value="CAD7653156.1"/>
    <property type="molecule type" value="Genomic_DNA"/>
</dbReference>
<dbReference type="SUPFAM" id="SSF53187">
    <property type="entry name" value="Zn-dependent exopeptidases"/>
    <property type="match status" value="1"/>
</dbReference>
<dbReference type="PANTHER" id="PTHR12283">
    <property type="entry name" value="GLUTAMINYL-PEPTIDE CYCLOTRANSFERASE"/>
    <property type="match status" value="1"/>
</dbReference>
<evidence type="ECO:0000256" key="11">
    <source>
        <dbReference type="ARBA" id="ARBA00023315"/>
    </source>
</evidence>
<keyword evidence="12" id="KW-0472">Membrane</keyword>
<evidence type="ECO:0000256" key="6">
    <source>
        <dbReference type="ARBA" id="ARBA00022525"/>
    </source>
</evidence>
<evidence type="ECO:0000259" key="13">
    <source>
        <dbReference type="Pfam" id="PF04389"/>
    </source>
</evidence>
<evidence type="ECO:0000256" key="7">
    <source>
        <dbReference type="ARBA" id="ARBA00022679"/>
    </source>
</evidence>
<dbReference type="GO" id="GO:0016603">
    <property type="term" value="F:glutaminyl-peptide cyclotransferase activity"/>
    <property type="evidence" value="ECO:0007669"/>
    <property type="project" value="UniProtKB-EC"/>
</dbReference>
<dbReference type="GO" id="GO:0008270">
    <property type="term" value="F:zinc ion binding"/>
    <property type="evidence" value="ECO:0007669"/>
    <property type="project" value="TreeGrafter"/>
</dbReference>
<keyword evidence="12" id="KW-1133">Transmembrane helix</keyword>
<evidence type="ECO:0000256" key="4">
    <source>
        <dbReference type="ARBA" id="ARBA00012012"/>
    </source>
</evidence>
<dbReference type="EC" id="2.3.2.5" evidence="4"/>
<dbReference type="Pfam" id="PF04389">
    <property type="entry name" value="Peptidase_M28"/>
    <property type="match status" value="1"/>
</dbReference>
<protein>
    <recommendedName>
        <fullName evidence="5">Glutaminyl-peptide cyclotransferase</fullName>
        <ecNumber evidence="4">2.3.2.5</ecNumber>
    </recommendedName>
</protein>
<evidence type="ECO:0000256" key="10">
    <source>
        <dbReference type="ARBA" id="ARBA00023157"/>
    </source>
</evidence>
<dbReference type="OrthoDB" id="3907302at2759"/>
<comment type="catalytic activity">
    <reaction evidence="1">
        <text>N-terminal L-glutaminyl-[peptide] = N-terminal 5-oxo-L-prolyl-[peptide] + NH4(+)</text>
        <dbReference type="Rhea" id="RHEA:23652"/>
        <dbReference type="Rhea" id="RHEA-COMP:11736"/>
        <dbReference type="Rhea" id="RHEA-COMP:11846"/>
        <dbReference type="ChEBI" id="CHEBI:28938"/>
        <dbReference type="ChEBI" id="CHEBI:64722"/>
        <dbReference type="ChEBI" id="CHEBI:87215"/>
        <dbReference type="EC" id="2.3.2.5"/>
    </reaction>
</comment>
<keyword evidence="7" id="KW-0808">Transferase</keyword>
<evidence type="ECO:0000256" key="3">
    <source>
        <dbReference type="ARBA" id="ARBA00006014"/>
    </source>
</evidence>
<dbReference type="EMBL" id="CAJPVJ010006334">
    <property type="protein sequence ID" value="CAG2170343.1"/>
    <property type="molecule type" value="Genomic_DNA"/>
</dbReference>
<dbReference type="InterPro" id="IPR037457">
    <property type="entry name" value="M28_QC"/>
</dbReference>
<comment type="subcellular location">
    <subcellularLocation>
        <location evidence="2">Secreted</location>
    </subcellularLocation>
</comment>
<feature type="domain" description="Peptidase M28" evidence="13">
    <location>
        <begin position="125"/>
        <end position="356"/>
    </location>
</feature>
<feature type="transmembrane region" description="Helical" evidence="12">
    <location>
        <begin position="12"/>
        <end position="32"/>
    </location>
</feature>
<evidence type="ECO:0000256" key="8">
    <source>
        <dbReference type="ARBA" id="ARBA00022723"/>
    </source>
</evidence>
<evidence type="ECO:0000256" key="12">
    <source>
        <dbReference type="SAM" id="Phobius"/>
    </source>
</evidence>
<evidence type="ECO:0000256" key="9">
    <source>
        <dbReference type="ARBA" id="ARBA00022833"/>
    </source>
</evidence>
<evidence type="ECO:0000256" key="1">
    <source>
        <dbReference type="ARBA" id="ARBA00000001"/>
    </source>
</evidence>
<dbReference type="CDD" id="cd03880">
    <property type="entry name" value="M28_QC_like"/>
    <property type="match status" value="1"/>
</dbReference>
<dbReference type="AlphaFoldDB" id="A0A7R9M3Z3"/>
<organism evidence="14">
    <name type="scientific">Oppiella nova</name>
    <dbReference type="NCBI Taxonomy" id="334625"/>
    <lineage>
        <taxon>Eukaryota</taxon>
        <taxon>Metazoa</taxon>
        <taxon>Ecdysozoa</taxon>
        <taxon>Arthropoda</taxon>
        <taxon>Chelicerata</taxon>
        <taxon>Arachnida</taxon>
        <taxon>Acari</taxon>
        <taxon>Acariformes</taxon>
        <taxon>Sarcoptiformes</taxon>
        <taxon>Oribatida</taxon>
        <taxon>Brachypylina</taxon>
        <taxon>Oppioidea</taxon>
        <taxon>Oppiidae</taxon>
        <taxon>Oppiella</taxon>
    </lineage>
</organism>
<proteinExistence type="inferred from homology"/>
<reference evidence="14" key="1">
    <citation type="submission" date="2020-11" db="EMBL/GenBank/DDBJ databases">
        <authorList>
            <person name="Tran Van P."/>
        </authorList>
    </citation>
    <scope>NUCLEOTIDE SEQUENCE</scope>
</reference>
<evidence type="ECO:0000313" key="15">
    <source>
        <dbReference type="Proteomes" id="UP000728032"/>
    </source>
</evidence>
<keyword evidence="6" id="KW-0964">Secreted</keyword>
<accession>A0A7R9M3Z3</accession>
<dbReference type="PANTHER" id="PTHR12283:SF6">
    <property type="entry name" value="GLUTAMINYL-PEPTIDE CYCLOTRANSFERASE-RELATED"/>
    <property type="match status" value="1"/>
</dbReference>
<sequence length="372" mass="43537">MYSKSICYTKLVQIYLVIGFIIFVNLFAHHFIHAIRVKRWDLRELTHAPKPLSDNKIKFLASKEFEDRDLFESTLDSILIPRSPGTDGHKKVQKFLRKIMESLEWTVEEDQFTANTPLGKRTFTNIMATLNPSHCKRVLLSCHYDSKLNREKTFVGATDSAVPCAMIIHLALVLDNYLKKSNSDTTVQLVFFDGEEAFVQWSNEDSLYGSRHLANKWSRSAYPKDMRSRCLNETQTTRELDRIELMVLLDLIGAQNPHFYSFYPNTKPLFNRIIEIEKKLNEMNLLELKSNRKKTSYFNGRQAFNYVEDDHMPFLRRNVPILHVIATPFPSVWHREADNKENLDFATIHNLLKIFRVFIAEYLHLNVDEKSV</sequence>
<keyword evidence="10" id="KW-1015">Disulfide bond</keyword>
<dbReference type="FunFam" id="3.40.630.10:FF:000029">
    <property type="entry name" value="Glutaminyl-peptide cyclotransferase"/>
    <property type="match status" value="1"/>
</dbReference>
<name>A0A7R9M3Z3_9ACAR</name>
<keyword evidence="9" id="KW-0862">Zinc</keyword>
<evidence type="ECO:0000256" key="5">
    <source>
        <dbReference type="ARBA" id="ARBA00016861"/>
    </source>
</evidence>
<evidence type="ECO:0000313" key="14">
    <source>
        <dbReference type="EMBL" id="CAD7653156.1"/>
    </source>
</evidence>
<keyword evidence="8" id="KW-0479">Metal-binding</keyword>
<keyword evidence="15" id="KW-1185">Reference proteome</keyword>
<dbReference type="Gene3D" id="3.40.630.10">
    <property type="entry name" value="Zn peptidases"/>
    <property type="match status" value="1"/>
</dbReference>